<sequence>MTRRPLRVLCLHGWRTNSRVLEFQTSALRHAFGSSADFVYVNAPWTASGPVPDVVRLFFGDSGPYYQWWDAQTHSSDSHSYSHSCCGSSNATRLRRYDGFQRSLDCLTSQIDALGPFDVVLGFSQGAAMATLLTAHYLSRSPPSSSSSSFDSLVPYKVCVLVAGFDPETPETLEMLLDGGRASVEGTLDVPSVHVVGTTDTVVTAFKSQKLMQRFASSGRVRFEHDGGHEFPSRVKCRKLYRDIAEHVLSITGQAQT</sequence>
<comment type="caution">
    <text evidence="3">The sequence shown here is derived from an EMBL/GenBank/DDBJ whole genome shotgun (WGS) entry which is preliminary data.</text>
</comment>
<dbReference type="GO" id="GO:0005634">
    <property type="term" value="C:nucleus"/>
    <property type="evidence" value="ECO:0007669"/>
    <property type="project" value="TreeGrafter"/>
</dbReference>
<keyword evidence="4" id="KW-1185">Reference proteome</keyword>
<evidence type="ECO:0000259" key="2">
    <source>
        <dbReference type="Pfam" id="PF03959"/>
    </source>
</evidence>
<dbReference type="Pfam" id="PF03959">
    <property type="entry name" value="FSH1"/>
    <property type="match status" value="1"/>
</dbReference>
<feature type="domain" description="Serine hydrolase" evidence="2">
    <location>
        <begin position="2"/>
        <end position="235"/>
    </location>
</feature>
<evidence type="ECO:0000313" key="4">
    <source>
        <dbReference type="Proteomes" id="UP001162031"/>
    </source>
</evidence>
<dbReference type="EMBL" id="CANTFL010001264">
    <property type="protein sequence ID" value="CAI5735462.1"/>
    <property type="molecule type" value="Genomic_DNA"/>
</dbReference>
<dbReference type="Proteomes" id="UP001162031">
    <property type="component" value="Unassembled WGS sequence"/>
</dbReference>
<dbReference type="InterPro" id="IPR029058">
    <property type="entry name" value="AB_hydrolase_fold"/>
</dbReference>
<dbReference type="SUPFAM" id="SSF53474">
    <property type="entry name" value="alpha/beta-Hydrolases"/>
    <property type="match status" value="1"/>
</dbReference>
<dbReference type="GO" id="GO:0016787">
    <property type="term" value="F:hydrolase activity"/>
    <property type="evidence" value="ECO:0007669"/>
    <property type="project" value="UniProtKB-KW"/>
</dbReference>
<dbReference type="Gene3D" id="3.40.50.1820">
    <property type="entry name" value="alpha/beta hydrolase"/>
    <property type="match status" value="1"/>
</dbReference>
<protein>
    <recommendedName>
        <fullName evidence="2">Serine hydrolase domain-containing protein</fullName>
    </recommendedName>
</protein>
<dbReference type="GO" id="GO:0005737">
    <property type="term" value="C:cytoplasm"/>
    <property type="evidence" value="ECO:0007669"/>
    <property type="project" value="TreeGrafter"/>
</dbReference>
<dbReference type="PANTHER" id="PTHR48070">
    <property type="entry name" value="ESTERASE OVCA2"/>
    <property type="match status" value="1"/>
</dbReference>
<dbReference type="PANTHER" id="PTHR48070:SF6">
    <property type="entry name" value="ESTERASE OVCA2"/>
    <property type="match status" value="1"/>
</dbReference>
<keyword evidence="1" id="KW-0378">Hydrolase</keyword>
<accession>A0AAV0UFS9</accession>
<dbReference type="InterPro" id="IPR050593">
    <property type="entry name" value="LovG"/>
</dbReference>
<evidence type="ECO:0000313" key="3">
    <source>
        <dbReference type="EMBL" id="CAI5735462.1"/>
    </source>
</evidence>
<dbReference type="InterPro" id="IPR005645">
    <property type="entry name" value="FSH-like_dom"/>
</dbReference>
<reference evidence="3" key="1">
    <citation type="submission" date="2022-12" db="EMBL/GenBank/DDBJ databases">
        <authorList>
            <person name="Webb A."/>
        </authorList>
    </citation>
    <scope>NUCLEOTIDE SEQUENCE</scope>
    <source>
        <strain evidence="3">Hp1</strain>
    </source>
</reference>
<organism evidence="3 4">
    <name type="scientific">Hyaloperonospora brassicae</name>
    <name type="common">Brassica downy mildew</name>
    <name type="synonym">Peronospora brassicae</name>
    <dbReference type="NCBI Taxonomy" id="162125"/>
    <lineage>
        <taxon>Eukaryota</taxon>
        <taxon>Sar</taxon>
        <taxon>Stramenopiles</taxon>
        <taxon>Oomycota</taxon>
        <taxon>Peronosporomycetes</taxon>
        <taxon>Peronosporales</taxon>
        <taxon>Peronosporaceae</taxon>
        <taxon>Hyaloperonospora</taxon>
    </lineage>
</organism>
<dbReference type="AlphaFoldDB" id="A0AAV0UFS9"/>
<name>A0AAV0UFS9_HYABA</name>
<evidence type="ECO:0000256" key="1">
    <source>
        <dbReference type="ARBA" id="ARBA00022801"/>
    </source>
</evidence>
<proteinExistence type="predicted"/>
<gene>
    <name evidence="3" type="ORF">HBR001_LOCUS6496</name>
</gene>